<dbReference type="RefSeq" id="WP_151673111.1">
    <property type="nucleotide sequence ID" value="NZ_BKCG01000002.1"/>
</dbReference>
<evidence type="ECO:0000259" key="8">
    <source>
        <dbReference type="Pfam" id="PF22571"/>
    </source>
</evidence>
<feature type="domain" description="PspC-related transmembrane region" evidence="8">
    <location>
        <begin position="205"/>
        <end position="347"/>
    </location>
</feature>
<protein>
    <submittedName>
        <fullName evidence="10">Uncharacterized protein</fullName>
    </submittedName>
</protein>
<proteinExistence type="predicted"/>
<dbReference type="GO" id="GO:0005886">
    <property type="term" value="C:plasma membrane"/>
    <property type="evidence" value="ECO:0007669"/>
    <property type="project" value="UniProtKB-SubCell"/>
</dbReference>
<reference evidence="10 11" key="1">
    <citation type="submission" date="2019-08" db="EMBL/GenBank/DDBJ databases">
        <title>Draft genome sequence of Ulvibacter marinus type strain NBRC 109484.</title>
        <authorList>
            <person name="Kawano K."/>
            <person name="Ushijima N."/>
            <person name="Kihara M."/>
            <person name="Itoh H."/>
        </authorList>
    </citation>
    <scope>NUCLEOTIDE SEQUENCE [LARGE SCALE GENOMIC DNA]</scope>
    <source>
        <strain evidence="10 11">NBRC 109484</strain>
    </source>
</reference>
<keyword evidence="5 6" id="KW-0472">Membrane</keyword>
<gene>
    <name evidence="10" type="ORF">ULMA_11420</name>
</gene>
<keyword evidence="2" id="KW-1003">Cell membrane</keyword>
<dbReference type="EMBL" id="BKCG01000002">
    <property type="protein sequence ID" value="GER59034.1"/>
    <property type="molecule type" value="Genomic_DNA"/>
</dbReference>
<dbReference type="PANTHER" id="PTHR33885:SF3">
    <property type="entry name" value="PHAGE SHOCK PROTEIN C"/>
    <property type="match status" value="1"/>
</dbReference>
<feature type="transmembrane region" description="Helical" evidence="6">
    <location>
        <begin position="285"/>
        <end position="312"/>
    </location>
</feature>
<evidence type="ECO:0000256" key="6">
    <source>
        <dbReference type="SAM" id="Phobius"/>
    </source>
</evidence>
<keyword evidence="3 6" id="KW-0812">Transmembrane</keyword>
<name>A0A5J4IVU5_9FLAO</name>
<dbReference type="AlphaFoldDB" id="A0A5J4IVU5"/>
<accession>A0A5J4IVU5</accession>
<dbReference type="InterPro" id="IPR054319">
    <property type="entry name" value="PspC-rel_ToastRack"/>
</dbReference>
<evidence type="ECO:0000256" key="3">
    <source>
        <dbReference type="ARBA" id="ARBA00022692"/>
    </source>
</evidence>
<evidence type="ECO:0000313" key="11">
    <source>
        <dbReference type="Proteomes" id="UP000326509"/>
    </source>
</evidence>
<dbReference type="Pfam" id="PF04024">
    <property type="entry name" value="PspC"/>
    <property type="match status" value="1"/>
</dbReference>
<evidence type="ECO:0000313" key="10">
    <source>
        <dbReference type="EMBL" id="GER59034.1"/>
    </source>
</evidence>
<dbReference type="Proteomes" id="UP000326509">
    <property type="component" value="Unassembled WGS sequence"/>
</dbReference>
<comment type="caution">
    <text evidence="10">The sequence shown here is derived from an EMBL/GenBank/DDBJ whole genome shotgun (WGS) entry which is preliminary data.</text>
</comment>
<dbReference type="InterPro" id="IPR007168">
    <property type="entry name" value="Phageshock_PspC_N"/>
</dbReference>
<dbReference type="Pfam" id="PF22571">
    <property type="entry name" value="LiaI-LiaF-TM_PspC"/>
    <property type="match status" value="1"/>
</dbReference>
<dbReference type="PANTHER" id="PTHR33885">
    <property type="entry name" value="PHAGE SHOCK PROTEIN C"/>
    <property type="match status" value="1"/>
</dbReference>
<feature type="transmembrane region" description="Helical" evidence="6">
    <location>
        <begin position="324"/>
        <end position="342"/>
    </location>
</feature>
<evidence type="ECO:0000256" key="2">
    <source>
        <dbReference type="ARBA" id="ARBA00022475"/>
    </source>
</evidence>
<comment type="subcellular location">
    <subcellularLocation>
        <location evidence="1">Cell membrane</location>
        <topology evidence="1">Single-pass membrane protein</topology>
    </subcellularLocation>
</comment>
<feature type="transmembrane region" description="Helical" evidence="6">
    <location>
        <begin position="242"/>
        <end position="265"/>
    </location>
</feature>
<keyword evidence="11" id="KW-1185">Reference proteome</keyword>
<sequence length="593" mass="66256">MKKTVNINLAGTFFHIDEDAFGKLSRYLDAIKRSLSDPLGGDEIIRDIEARISELFSEKIESNSQVVSIKEVDEVIAVMGQPEDYIMGEETFTDEAPKRDYTTSASHKQLFRDIDNKFVAGVCSGLGHYLKIDAIWVRLGWIFLTFLTSGFGILAYILFWILVPGAESTSEKLKMTGEPINISNIEKKFKEGYQSVSDSIKNADYDKYMEKSKRKSASFFESIGSVIVAILKVFLKFFGLFIMLIGLVSFVGLIVGIFAFGTIGISNGGGGAEFMHFFEGTNTPIWLASLLIAIVAGIPLIILFILGLKIVAPNIKTIGSPAKITLFIIWIGAIIGLSIFGIRQASERAYEDNTLTEISLPVDKSQPFNLAMNSNKLFEYQAYRSGGSEIKKDQNGDRVLYSSDIRLIVRSTNENEASLVIERSAEGKNYNAAKERAEAINYNYSYSNNTLVLDGFFLSDVTNRFYDQELEIVLYLPVNTTLIADSNTRSFHKNDSRYRDILDVGDEGKQLLITANGTRCLDCGNTTETNNSNTITTDDFMDDDSYEDNNIPAENWEDDVNQSLDIKTNKIKEVKVIVNDSLKTKETTITEQF</sequence>
<dbReference type="InterPro" id="IPR054321">
    <property type="entry name" value="PspC-rel_TM"/>
</dbReference>
<evidence type="ECO:0000256" key="5">
    <source>
        <dbReference type="ARBA" id="ARBA00023136"/>
    </source>
</evidence>
<organism evidence="10 11">
    <name type="scientific">Patiriisocius marinus</name>
    <dbReference type="NCBI Taxonomy" id="1397112"/>
    <lineage>
        <taxon>Bacteria</taxon>
        <taxon>Pseudomonadati</taxon>
        <taxon>Bacteroidota</taxon>
        <taxon>Flavobacteriia</taxon>
        <taxon>Flavobacteriales</taxon>
        <taxon>Flavobacteriaceae</taxon>
        <taxon>Patiriisocius</taxon>
    </lineage>
</organism>
<evidence type="ECO:0000259" key="9">
    <source>
        <dbReference type="Pfam" id="PF22744"/>
    </source>
</evidence>
<feature type="domain" description="Phage shock protein PspC N-terminal" evidence="7">
    <location>
        <begin position="108"/>
        <end position="165"/>
    </location>
</feature>
<keyword evidence="4 6" id="KW-1133">Transmembrane helix</keyword>
<feature type="domain" description="PspC-related ToastRack" evidence="9">
    <location>
        <begin position="392"/>
        <end position="525"/>
    </location>
</feature>
<evidence type="ECO:0000256" key="1">
    <source>
        <dbReference type="ARBA" id="ARBA00004162"/>
    </source>
</evidence>
<dbReference type="OrthoDB" id="5772680at2"/>
<evidence type="ECO:0000256" key="4">
    <source>
        <dbReference type="ARBA" id="ARBA00022989"/>
    </source>
</evidence>
<feature type="transmembrane region" description="Helical" evidence="6">
    <location>
        <begin position="139"/>
        <end position="163"/>
    </location>
</feature>
<feature type="transmembrane region" description="Helical" evidence="6">
    <location>
        <begin position="217"/>
        <end position="235"/>
    </location>
</feature>
<dbReference type="Pfam" id="PF22744">
    <property type="entry name" value="Toast-rack_PspC-Cterm"/>
    <property type="match status" value="1"/>
</dbReference>
<evidence type="ECO:0000259" key="7">
    <source>
        <dbReference type="Pfam" id="PF04024"/>
    </source>
</evidence>
<dbReference type="InterPro" id="IPR052027">
    <property type="entry name" value="PspC"/>
</dbReference>